<dbReference type="Proteomes" id="UP000603912">
    <property type="component" value="Unassembled WGS sequence"/>
</dbReference>
<dbReference type="AlphaFoldDB" id="A0A917MFZ8"/>
<dbReference type="EMBL" id="BMES01000001">
    <property type="protein sequence ID" value="GGH12006.1"/>
    <property type="molecule type" value="Genomic_DNA"/>
</dbReference>
<reference evidence="1" key="2">
    <citation type="submission" date="2020-09" db="EMBL/GenBank/DDBJ databases">
        <authorList>
            <person name="Sun Q."/>
            <person name="Zhou Y."/>
        </authorList>
    </citation>
    <scope>NUCLEOTIDE SEQUENCE</scope>
    <source>
        <strain evidence="1">CGMCC 1.12214</strain>
    </source>
</reference>
<evidence type="ECO:0000313" key="1">
    <source>
        <dbReference type="EMBL" id="GGH12006.1"/>
    </source>
</evidence>
<sequence>MIFAKMTRMGKIDAALRAWEDLDESEKDTFEAIIAEQRHPEQELLSTDQQAEVDELVAQLEAGTLELATDERVVALRRSVGL</sequence>
<organism evidence="1 2">
    <name type="scientific">Alsobacter metallidurans</name>
    <dbReference type="NCBI Taxonomy" id="340221"/>
    <lineage>
        <taxon>Bacteria</taxon>
        <taxon>Pseudomonadati</taxon>
        <taxon>Pseudomonadota</taxon>
        <taxon>Alphaproteobacteria</taxon>
        <taxon>Hyphomicrobiales</taxon>
        <taxon>Alsobacteraceae</taxon>
        <taxon>Alsobacter</taxon>
    </lineage>
</organism>
<reference evidence="1" key="1">
    <citation type="journal article" date="2014" name="Int. J. Syst. Evol. Microbiol.">
        <title>Complete genome sequence of Corynebacterium casei LMG S-19264T (=DSM 44701T), isolated from a smear-ripened cheese.</title>
        <authorList>
            <consortium name="US DOE Joint Genome Institute (JGI-PGF)"/>
            <person name="Walter F."/>
            <person name="Albersmeier A."/>
            <person name="Kalinowski J."/>
            <person name="Ruckert C."/>
        </authorList>
    </citation>
    <scope>NUCLEOTIDE SEQUENCE</scope>
    <source>
        <strain evidence="1">CGMCC 1.12214</strain>
    </source>
</reference>
<gene>
    <name evidence="1" type="ORF">GCM10007036_09480</name>
</gene>
<evidence type="ECO:0000313" key="2">
    <source>
        <dbReference type="Proteomes" id="UP000603912"/>
    </source>
</evidence>
<name>A0A917MFZ8_9HYPH</name>
<keyword evidence="2" id="KW-1185">Reference proteome</keyword>
<accession>A0A917MFZ8</accession>
<comment type="caution">
    <text evidence="1">The sequence shown here is derived from an EMBL/GenBank/DDBJ whole genome shotgun (WGS) entry which is preliminary data.</text>
</comment>
<protein>
    <submittedName>
        <fullName evidence="1">Uncharacterized protein</fullName>
    </submittedName>
</protein>
<proteinExistence type="predicted"/>